<dbReference type="InterPro" id="IPR003423">
    <property type="entry name" value="OMP_efflux"/>
</dbReference>
<evidence type="ECO:0000256" key="1">
    <source>
        <dbReference type="ARBA" id="ARBA00007613"/>
    </source>
</evidence>
<proteinExistence type="inferred from homology"/>
<dbReference type="RefSeq" id="WP_179587550.1">
    <property type="nucleotide sequence ID" value="NZ_JACBYR010000001.1"/>
</dbReference>
<dbReference type="Proteomes" id="UP000542125">
    <property type="component" value="Unassembled WGS sequence"/>
</dbReference>
<dbReference type="NCBIfam" id="TIGR01845">
    <property type="entry name" value="outer_NodT"/>
    <property type="match status" value="1"/>
</dbReference>
<keyword evidence="2 3" id="KW-0449">Lipoprotein</keyword>
<comment type="caution">
    <text evidence="3">The sequence shown here is derived from an EMBL/GenBank/DDBJ whole genome shotgun (WGS) entry which is preliminary data.</text>
</comment>
<keyword evidence="2" id="KW-0564">Palmitate</keyword>
<dbReference type="Gene3D" id="2.20.200.10">
    <property type="entry name" value="Outer membrane efflux proteins (OEP)"/>
    <property type="match status" value="1"/>
</dbReference>
<dbReference type="AlphaFoldDB" id="A0A7Y9LMM6"/>
<evidence type="ECO:0000313" key="4">
    <source>
        <dbReference type="Proteomes" id="UP000542125"/>
    </source>
</evidence>
<dbReference type="GO" id="GO:0015562">
    <property type="term" value="F:efflux transmembrane transporter activity"/>
    <property type="evidence" value="ECO:0007669"/>
    <property type="project" value="InterPro"/>
</dbReference>
<comment type="similarity">
    <text evidence="1 2">Belongs to the outer membrane factor (OMF) (TC 1.B.17) family.</text>
</comment>
<evidence type="ECO:0000256" key="2">
    <source>
        <dbReference type="RuleBase" id="RU362097"/>
    </source>
</evidence>
<dbReference type="GO" id="GO:0005886">
    <property type="term" value="C:plasma membrane"/>
    <property type="evidence" value="ECO:0007669"/>
    <property type="project" value="UniProtKB-SubCell"/>
</dbReference>
<keyword evidence="2" id="KW-1134">Transmembrane beta strand</keyword>
<dbReference type="InterPro" id="IPR010131">
    <property type="entry name" value="MdtP/NodT-like"/>
</dbReference>
<evidence type="ECO:0000313" key="3">
    <source>
        <dbReference type="EMBL" id="NYE83777.1"/>
    </source>
</evidence>
<reference evidence="3 4" key="1">
    <citation type="submission" date="2020-07" db="EMBL/GenBank/DDBJ databases">
        <title>Genomic Encyclopedia of Type Strains, Phase IV (KMG-V): Genome sequencing to study the core and pangenomes of soil and plant-associated prokaryotes.</title>
        <authorList>
            <person name="Whitman W."/>
        </authorList>
    </citation>
    <scope>NUCLEOTIDE SEQUENCE [LARGE SCALE GENOMIC DNA]</scope>
    <source>
        <strain evidence="3 4">SAS40</strain>
    </source>
</reference>
<organism evidence="3 4">
    <name type="scientific">Pigmentiphaga litoralis</name>
    <dbReference type="NCBI Taxonomy" id="516702"/>
    <lineage>
        <taxon>Bacteria</taxon>
        <taxon>Pseudomonadati</taxon>
        <taxon>Pseudomonadota</taxon>
        <taxon>Betaproteobacteria</taxon>
        <taxon>Burkholderiales</taxon>
        <taxon>Alcaligenaceae</taxon>
        <taxon>Pigmentiphaga</taxon>
    </lineage>
</organism>
<keyword evidence="4" id="KW-1185">Reference proteome</keyword>
<keyword evidence="2" id="KW-0472">Membrane</keyword>
<accession>A0A7Y9LMM6</accession>
<dbReference type="EMBL" id="JACBYR010000001">
    <property type="protein sequence ID" value="NYE83777.1"/>
    <property type="molecule type" value="Genomic_DNA"/>
</dbReference>
<dbReference type="Gene3D" id="1.20.1600.10">
    <property type="entry name" value="Outer membrane efflux proteins (OEP)"/>
    <property type="match status" value="1"/>
</dbReference>
<dbReference type="PANTHER" id="PTHR30203:SF21">
    <property type="entry name" value="OUTER MEMBRANE COMPONENT OF MULTIDRUG EFFLUX PUMP-RELATED"/>
    <property type="match status" value="1"/>
</dbReference>
<keyword evidence="2" id="KW-0812">Transmembrane</keyword>
<name>A0A7Y9LMM6_9BURK</name>
<protein>
    <submittedName>
        <fullName evidence="3">NodT family efflux transporter outer membrane factor (OMF) lipoprotein</fullName>
    </submittedName>
</protein>
<dbReference type="PANTHER" id="PTHR30203">
    <property type="entry name" value="OUTER MEMBRANE CATION EFFLUX PROTEIN"/>
    <property type="match status" value="1"/>
</dbReference>
<sequence length="496" mass="51039">MACLSFVRTIILRVGFTQRSPARAPAAAPALLALPVLLALGACAQVGPEYTGAPASAAIHAPSANGPLIGATEPGVSSAPLPPHWWRLYQDPALDDLVGQALAANNDLKAAAANLRRAQAVVREAGGAALPTIGVSGGPSLGHASGAATGLRNELPSRVSYDAGISVSYQVDLFGRIDRSIAAAQADASATQAAYEAARMTVVADTVRAYADLCSAHYQAKAAADQVALQQRSLDLTDRLASAGRGTAFDRVRAAAQLDTLRATLPGFAAQRRVASYRLAALTGRTPAEAPEPACDTPPHLAQPIPAGDGAALLRRRPDIRQAERTLAAATARIGVATADLYPTIALGLSAGSTGPATRFLDSASYRWSLGPLISWTLPNTGVARARITQAEANGDASLARFDGVVLGALREAESALTVYARELDRNAALRAARDQSAVAAQQANELYARGRENLLTVLDAGRTLASADAALAASDSLLSTDQIAVFLALGGGWEG</sequence>
<dbReference type="SUPFAM" id="SSF56954">
    <property type="entry name" value="Outer membrane efflux proteins (OEP)"/>
    <property type="match status" value="1"/>
</dbReference>
<dbReference type="Pfam" id="PF02321">
    <property type="entry name" value="OEP"/>
    <property type="match status" value="2"/>
</dbReference>
<comment type="subcellular location">
    <subcellularLocation>
        <location evidence="2">Cell membrane</location>
        <topology evidence="2">Lipid-anchor</topology>
    </subcellularLocation>
</comment>
<gene>
    <name evidence="3" type="ORF">FHW18_003048</name>
</gene>